<evidence type="ECO:0000259" key="5">
    <source>
        <dbReference type="PROSITE" id="PS51485"/>
    </source>
</evidence>
<feature type="region of interest" description="Disordered" evidence="4">
    <location>
        <begin position="139"/>
        <end position="171"/>
    </location>
</feature>
<dbReference type="CDD" id="cd04216">
    <property type="entry name" value="Phytocyanin"/>
    <property type="match status" value="1"/>
</dbReference>
<evidence type="ECO:0000256" key="2">
    <source>
        <dbReference type="ARBA" id="ARBA00023008"/>
    </source>
</evidence>
<feature type="domain" description="Phytocyanin" evidence="5">
    <location>
        <begin position="364"/>
        <end position="464"/>
    </location>
</feature>
<dbReference type="InterPro" id="IPR028871">
    <property type="entry name" value="BlueCu_1_BS"/>
</dbReference>
<dbReference type="Gene3D" id="2.60.40.420">
    <property type="entry name" value="Cupredoxins - blue copper proteins"/>
    <property type="match status" value="1"/>
</dbReference>
<dbReference type="Pfam" id="PF02298">
    <property type="entry name" value="Cu_bind_like"/>
    <property type="match status" value="1"/>
</dbReference>
<keyword evidence="3" id="KW-0325">Glycoprotein</keyword>
<evidence type="ECO:0000256" key="3">
    <source>
        <dbReference type="ARBA" id="ARBA00023180"/>
    </source>
</evidence>
<evidence type="ECO:0000256" key="4">
    <source>
        <dbReference type="SAM" id="MobiDB-lite"/>
    </source>
</evidence>
<feature type="region of interest" description="Disordered" evidence="4">
    <location>
        <begin position="196"/>
        <end position="215"/>
    </location>
</feature>
<dbReference type="Proteomes" id="UP000236161">
    <property type="component" value="Unassembled WGS sequence"/>
</dbReference>
<dbReference type="PROSITE" id="PS00196">
    <property type="entry name" value="COPPER_BLUE"/>
    <property type="match status" value="1"/>
</dbReference>
<dbReference type="GO" id="GO:0005886">
    <property type="term" value="C:plasma membrane"/>
    <property type="evidence" value="ECO:0007669"/>
    <property type="project" value="TreeGrafter"/>
</dbReference>
<dbReference type="InterPro" id="IPR003245">
    <property type="entry name" value="Phytocyanin_dom"/>
</dbReference>
<name>A0A2I0B334_9ASPA</name>
<accession>A0A2I0B334</accession>
<evidence type="ECO:0000313" key="6">
    <source>
        <dbReference type="EMBL" id="PKA62202.1"/>
    </source>
</evidence>
<keyword evidence="2" id="KW-0186">Copper</keyword>
<dbReference type="FunFam" id="2.60.40.420:FF:000003">
    <property type="entry name" value="Blue copper"/>
    <property type="match status" value="1"/>
</dbReference>
<reference evidence="6 7" key="1">
    <citation type="journal article" date="2017" name="Nature">
        <title>The Apostasia genome and the evolution of orchids.</title>
        <authorList>
            <person name="Zhang G.Q."/>
            <person name="Liu K.W."/>
            <person name="Li Z."/>
            <person name="Lohaus R."/>
            <person name="Hsiao Y.Y."/>
            <person name="Niu S.C."/>
            <person name="Wang J.Y."/>
            <person name="Lin Y.C."/>
            <person name="Xu Q."/>
            <person name="Chen L.J."/>
            <person name="Yoshida K."/>
            <person name="Fujiwara S."/>
            <person name="Wang Z.W."/>
            <person name="Zhang Y.Q."/>
            <person name="Mitsuda N."/>
            <person name="Wang M."/>
            <person name="Liu G.H."/>
            <person name="Pecoraro L."/>
            <person name="Huang H.X."/>
            <person name="Xiao X.J."/>
            <person name="Lin M."/>
            <person name="Wu X.Y."/>
            <person name="Wu W.L."/>
            <person name="Chen Y.Y."/>
            <person name="Chang S.B."/>
            <person name="Sakamoto S."/>
            <person name="Ohme-Takagi M."/>
            <person name="Yagi M."/>
            <person name="Zeng S.J."/>
            <person name="Shen C.Y."/>
            <person name="Yeh C.M."/>
            <person name="Luo Y.B."/>
            <person name="Tsai W.C."/>
            <person name="Van de Peer Y."/>
            <person name="Liu Z.J."/>
        </authorList>
    </citation>
    <scope>NUCLEOTIDE SEQUENCE [LARGE SCALE GENOMIC DNA]</scope>
    <source>
        <strain evidence="7">cv. Shenzhen</strain>
        <tissue evidence="6">Stem</tissue>
    </source>
</reference>
<dbReference type="PANTHER" id="PTHR33021:SF499">
    <property type="entry name" value="OS12G0150500 PROTEIN"/>
    <property type="match status" value="1"/>
</dbReference>
<dbReference type="InterPro" id="IPR039391">
    <property type="entry name" value="Phytocyanin-like"/>
</dbReference>
<dbReference type="InterPro" id="IPR008972">
    <property type="entry name" value="Cupredoxin"/>
</dbReference>
<keyword evidence="1" id="KW-0479">Metal-binding</keyword>
<evidence type="ECO:0000313" key="7">
    <source>
        <dbReference type="Proteomes" id="UP000236161"/>
    </source>
</evidence>
<dbReference type="PROSITE" id="PS51485">
    <property type="entry name" value="PHYTOCYANIN"/>
    <property type="match status" value="1"/>
</dbReference>
<proteinExistence type="predicted"/>
<dbReference type="STRING" id="1088818.A0A2I0B334"/>
<protein>
    <submittedName>
        <fullName evidence="6">Blue copper protein</fullName>
    </submittedName>
</protein>
<organism evidence="6 7">
    <name type="scientific">Apostasia shenzhenica</name>
    <dbReference type="NCBI Taxonomy" id="1088818"/>
    <lineage>
        <taxon>Eukaryota</taxon>
        <taxon>Viridiplantae</taxon>
        <taxon>Streptophyta</taxon>
        <taxon>Embryophyta</taxon>
        <taxon>Tracheophyta</taxon>
        <taxon>Spermatophyta</taxon>
        <taxon>Magnoliopsida</taxon>
        <taxon>Liliopsida</taxon>
        <taxon>Asparagales</taxon>
        <taxon>Orchidaceae</taxon>
        <taxon>Apostasioideae</taxon>
        <taxon>Apostasia</taxon>
    </lineage>
</organism>
<evidence type="ECO:0000256" key="1">
    <source>
        <dbReference type="ARBA" id="ARBA00022723"/>
    </source>
</evidence>
<dbReference type="GO" id="GO:0009055">
    <property type="term" value="F:electron transfer activity"/>
    <property type="evidence" value="ECO:0007669"/>
    <property type="project" value="InterPro"/>
</dbReference>
<dbReference type="AlphaFoldDB" id="A0A2I0B334"/>
<dbReference type="EMBL" id="KZ451919">
    <property type="protein sequence ID" value="PKA62202.1"/>
    <property type="molecule type" value="Genomic_DNA"/>
</dbReference>
<dbReference type="OrthoDB" id="687020at2759"/>
<dbReference type="PANTHER" id="PTHR33021">
    <property type="entry name" value="BLUE COPPER PROTEIN"/>
    <property type="match status" value="1"/>
</dbReference>
<dbReference type="GO" id="GO:0046872">
    <property type="term" value="F:metal ion binding"/>
    <property type="evidence" value="ECO:0007669"/>
    <property type="project" value="UniProtKB-KW"/>
</dbReference>
<sequence length="542" mass="57938">MTHINIHALTMQEADVNTWFQRCIPIVRPRSNLGHENSTKPRPQRARPPLINIVIDVTRRCLSQSSLIRPHRSSYEDTFFRPANQGFACSSYHGSPEVVPILKDGILLLRLIVHLAANKRRNPEFVHLLFSKKIRIKSHHPLPTNTPEQFPHKRGESQIGDERRKNQQGRLRSLRLCTRPRTGSLRVDAGVHGGTQAYADDGARGSELGDPRAEAGARDLTWTPARGDARGRQRMDAHSRGCKQTLARRCRCAGPHIAVTHARWRTATACARGGALRLPVRRSRRPRERRHAADRLLADTGGSALLAAGNSRPRTGDLCADALRARGEIPLPSLSPFFPATMAFPKALLVVSAAAVLLQIAAATNFTVGSPGGSWDLKTNLSSWASSNTFKIGDDLIFSYDASAHDVVEVTKAHYDSCSTSGAIKNHNSGNDVIPLTSAGKRYFICGVPGHCSSGMKVEIDTTAAASGSTPRPPSASSPTSPVSGGSTPPSNSGSSLPPSLSNTPSTGGAPPPGSSEAGRMGFSGKVAAGLGVGLTMVLALI</sequence>
<keyword evidence="7" id="KW-1185">Reference proteome</keyword>
<feature type="compositionally biased region" description="Low complexity" evidence="4">
    <location>
        <begin position="477"/>
        <end position="519"/>
    </location>
</feature>
<gene>
    <name evidence="6" type="ORF">AXF42_Ash015087</name>
</gene>
<feature type="compositionally biased region" description="Basic and acidic residues" evidence="4">
    <location>
        <begin position="150"/>
        <end position="165"/>
    </location>
</feature>
<feature type="region of interest" description="Disordered" evidence="4">
    <location>
        <begin position="463"/>
        <end position="521"/>
    </location>
</feature>
<dbReference type="SUPFAM" id="SSF49503">
    <property type="entry name" value="Cupredoxins"/>
    <property type="match status" value="1"/>
</dbReference>
<feature type="compositionally biased region" description="Basic and acidic residues" evidence="4">
    <location>
        <begin position="201"/>
        <end position="215"/>
    </location>
</feature>